<dbReference type="RefSeq" id="WP_313833282.1">
    <property type="nucleotide sequence ID" value="NZ_JAQOUE010000001.1"/>
</dbReference>
<dbReference type="Pfam" id="PF00582">
    <property type="entry name" value="Usp"/>
    <property type="match status" value="2"/>
</dbReference>
<feature type="domain" description="UspA" evidence="2">
    <location>
        <begin position="2"/>
        <end position="140"/>
    </location>
</feature>
<keyword evidence="4" id="KW-1185">Reference proteome</keyword>
<dbReference type="SUPFAM" id="SSF52402">
    <property type="entry name" value="Adenine nucleotide alpha hydrolases-like"/>
    <property type="match status" value="2"/>
</dbReference>
<dbReference type="PANTHER" id="PTHR43010:SF1">
    <property type="entry name" value="USPA DOMAIN-CONTAINING PROTEIN"/>
    <property type="match status" value="1"/>
</dbReference>
<dbReference type="CDD" id="cd00293">
    <property type="entry name" value="USP-like"/>
    <property type="match status" value="2"/>
</dbReference>
<dbReference type="EMBL" id="JAQOUE010000001">
    <property type="protein sequence ID" value="MDT7042824.1"/>
    <property type="molecule type" value="Genomic_DNA"/>
</dbReference>
<dbReference type="PRINTS" id="PR01438">
    <property type="entry name" value="UNVRSLSTRESS"/>
</dbReference>
<comment type="caution">
    <text evidence="3">The sequence shown here is derived from an EMBL/GenBank/DDBJ whole genome shotgun (WGS) entry which is preliminary data.</text>
</comment>
<evidence type="ECO:0000313" key="3">
    <source>
        <dbReference type="EMBL" id="MDT7042824.1"/>
    </source>
</evidence>
<gene>
    <name evidence="3" type="ORF">PPG34_10710</name>
</gene>
<dbReference type="InterPro" id="IPR006015">
    <property type="entry name" value="Universal_stress_UspA"/>
</dbReference>
<reference evidence="3 4" key="1">
    <citation type="journal article" date="2023" name="ISME J.">
        <title>Cultivation and genomic characterization of novel and ubiquitous marine nitrite-oxidizing bacteria from the Nitrospirales.</title>
        <authorList>
            <person name="Mueller A.J."/>
            <person name="Daebeler A."/>
            <person name="Herbold C.W."/>
            <person name="Kirkegaard R.H."/>
            <person name="Daims H."/>
        </authorList>
    </citation>
    <scope>NUCLEOTIDE SEQUENCE [LARGE SCALE GENOMIC DNA]</scope>
    <source>
        <strain evidence="3 4">EB</strain>
    </source>
</reference>
<organism evidence="3 4">
    <name type="scientific">Candidatus Nitronereus thalassa</name>
    <dbReference type="NCBI Taxonomy" id="3020898"/>
    <lineage>
        <taxon>Bacteria</taxon>
        <taxon>Pseudomonadati</taxon>
        <taxon>Nitrospirota</taxon>
        <taxon>Nitrospiria</taxon>
        <taxon>Nitrospirales</taxon>
        <taxon>Nitrospiraceae</taxon>
        <taxon>Candidatus Nitronereus</taxon>
    </lineage>
</organism>
<name>A0ABU3K8Q0_9BACT</name>
<protein>
    <submittedName>
        <fullName evidence="3">Universal stress protein</fullName>
    </submittedName>
</protein>
<dbReference type="InterPro" id="IPR006016">
    <property type="entry name" value="UspA"/>
</dbReference>
<comment type="similarity">
    <text evidence="1">Belongs to the universal stress protein A family.</text>
</comment>
<feature type="domain" description="UspA" evidence="2">
    <location>
        <begin position="149"/>
        <end position="287"/>
    </location>
</feature>
<evidence type="ECO:0000313" key="4">
    <source>
        <dbReference type="Proteomes" id="UP001250932"/>
    </source>
</evidence>
<sequence length="287" mass="31683">MKILLAIDGSKQSSFTVQALAHFRPIEEVTLVHTLPLPDLDHPMISPEMRDQAIKEIEDTLRPKGEALLDQIQQSLPQDIGTVHRIHEIGAPSSVILDTVKSAKPDLIMMGARGLGPIKELVLGSVSHRVLLHAPCSTLIMNHPLPTLHHILMPIEGKEDGEKMITYLSSLPFVSPPRISVMSVWPQPRLPWPVTLGQSQLLEDRALDHIRELTEAVAQQAKEKNFQSQALVGLGEPAFAILEQAKTLKPDMIVMGSHGRRGLSRFLLGSISHSLVHQSPYPVLVVR</sequence>
<accession>A0ABU3K8Q0</accession>
<dbReference type="PANTHER" id="PTHR43010">
    <property type="entry name" value="UNIVERSAL STRESS PROTEIN SLR1230"/>
    <property type="match status" value="1"/>
</dbReference>
<evidence type="ECO:0000259" key="2">
    <source>
        <dbReference type="Pfam" id="PF00582"/>
    </source>
</evidence>
<dbReference type="Proteomes" id="UP001250932">
    <property type="component" value="Unassembled WGS sequence"/>
</dbReference>
<evidence type="ECO:0000256" key="1">
    <source>
        <dbReference type="ARBA" id="ARBA00008791"/>
    </source>
</evidence>
<dbReference type="InterPro" id="IPR051688">
    <property type="entry name" value="USP_A"/>
</dbReference>
<dbReference type="InterPro" id="IPR014729">
    <property type="entry name" value="Rossmann-like_a/b/a_fold"/>
</dbReference>
<proteinExistence type="inferred from homology"/>
<dbReference type="Gene3D" id="3.40.50.620">
    <property type="entry name" value="HUPs"/>
    <property type="match status" value="2"/>
</dbReference>